<proteinExistence type="inferred from homology"/>
<sequence length="134" mass="14338">MKKVFFVLTALLLGIATLSAQETKEQKTNTQGAVIFAVEDSFDFGTIKEADGHVTHAFTIKNTGNAPLVITRVTASCGCTKPKYNTEPVAPGKSTIVEVTYNPAGRPGQFVKTIAIYSNGKEGAYIVRIKGVVE</sequence>
<gene>
    <name evidence="6" type="ORF">Tsumi_01570</name>
</gene>
<accession>A0ABQ0E057</accession>
<evidence type="ECO:0000313" key="7">
    <source>
        <dbReference type="Proteomes" id="UP001628220"/>
    </source>
</evidence>
<reference evidence="6 7" key="1">
    <citation type="journal article" date="2025" name="Int. J. Syst. Evol. Microbiol.">
        <title>Desulfovibrio falkowii sp. nov., Porphyromonas miyakawae sp. nov., Mediterraneibacter flintii sp. nov. and Owariibacterium komagatae gen. nov., sp. nov., isolated from human faeces.</title>
        <authorList>
            <person name="Hamaguchi T."/>
            <person name="Ohara M."/>
            <person name="Hisatomi A."/>
            <person name="Sekiguchi K."/>
            <person name="Takeda J.I."/>
            <person name="Ueyama J."/>
            <person name="Ito M."/>
            <person name="Nishiwaki H."/>
            <person name="Ogi T."/>
            <person name="Hirayama M."/>
            <person name="Ohkuma M."/>
            <person name="Sakamoto M."/>
            <person name="Ohno K."/>
        </authorList>
    </citation>
    <scope>NUCLEOTIDE SEQUENCE [LARGE SCALE GENOMIC DNA]</scope>
    <source>
        <strain evidence="6 7">13CB11C</strain>
    </source>
</reference>
<keyword evidence="4" id="KW-0843">Virulence</keyword>
<evidence type="ECO:0000256" key="1">
    <source>
        <dbReference type="ARBA" id="ARBA00006067"/>
    </source>
</evidence>
<dbReference type="PANTHER" id="PTHR37833">
    <property type="entry name" value="LIPOPROTEIN-RELATED"/>
    <property type="match status" value="1"/>
</dbReference>
<protein>
    <submittedName>
        <fullName evidence="6">DUF1573 domain-containing protein</fullName>
    </submittedName>
</protein>
<dbReference type="InterPro" id="IPR011467">
    <property type="entry name" value="DUF1573"/>
</dbReference>
<evidence type="ECO:0000256" key="3">
    <source>
        <dbReference type="ARBA" id="ARBA00022807"/>
    </source>
</evidence>
<dbReference type="Proteomes" id="UP001628220">
    <property type="component" value="Unassembled WGS sequence"/>
</dbReference>
<comment type="caution">
    <text evidence="6">The sequence shown here is derived from an EMBL/GenBank/DDBJ whole genome shotgun (WGS) entry which is preliminary data.</text>
</comment>
<dbReference type="EMBL" id="BAAFSF010000001">
    <property type="protein sequence ID" value="GAB1251053.1"/>
    <property type="molecule type" value="Genomic_DNA"/>
</dbReference>
<keyword evidence="2" id="KW-0645">Protease</keyword>
<dbReference type="RefSeq" id="WP_411914869.1">
    <property type="nucleotide sequence ID" value="NZ_BAAFSF010000001.1"/>
</dbReference>
<evidence type="ECO:0000313" key="6">
    <source>
        <dbReference type="EMBL" id="GAB1251053.1"/>
    </source>
</evidence>
<feature type="signal peptide" evidence="5">
    <location>
        <begin position="1"/>
        <end position="20"/>
    </location>
</feature>
<keyword evidence="3" id="KW-0788">Thiol protease</keyword>
<evidence type="ECO:0000256" key="4">
    <source>
        <dbReference type="ARBA" id="ARBA00023026"/>
    </source>
</evidence>
<dbReference type="Pfam" id="PF07610">
    <property type="entry name" value="DUF1573"/>
    <property type="match status" value="1"/>
</dbReference>
<keyword evidence="3" id="KW-0378">Hydrolase</keyword>
<organism evidence="6 7">
    <name type="scientific">Porphyromonas miyakawae</name>
    <dbReference type="NCBI Taxonomy" id="3137470"/>
    <lineage>
        <taxon>Bacteria</taxon>
        <taxon>Pseudomonadati</taxon>
        <taxon>Bacteroidota</taxon>
        <taxon>Bacteroidia</taxon>
        <taxon>Bacteroidales</taxon>
        <taxon>Porphyromonadaceae</taxon>
        <taxon>Porphyromonas</taxon>
    </lineage>
</organism>
<comment type="similarity">
    <text evidence="1">Belongs to the peptidase C25 family.</text>
</comment>
<dbReference type="InterPro" id="IPR013783">
    <property type="entry name" value="Ig-like_fold"/>
</dbReference>
<dbReference type="PANTHER" id="PTHR37833:SF1">
    <property type="entry name" value="SIGNAL PEPTIDE PROTEIN"/>
    <property type="match status" value="1"/>
</dbReference>
<name>A0ABQ0E057_9PORP</name>
<evidence type="ECO:0000256" key="5">
    <source>
        <dbReference type="SAM" id="SignalP"/>
    </source>
</evidence>
<keyword evidence="5" id="KW-0732">Signal</keyword>
<feature type="chain" id="PRO_5045788479" evidence="5">
    <location>
        <begin position="21"/>
        <end position="134"/>
    </location>
</feature>
<dbReference type="Gene3D" id="2.60.40.10">
    <property type="entry name" value="Immunoglobulins"/>
    <property type="match status" value="1"/>
</dbReference>
<keyword evidence="7" id="KW-1185">Reference proteome</keyword>
<evidence type="ECO:0000256" key="2">
    <source>
        <dbReference type="ARBA" id="ARBA00022670"/>
    </source>
</evidence>